<feature type="region of interest" description="Disordered" evidence="1">
    <location>
        <begin position="1"/>
        <end position="24"/>
    </location>
</feature>
<evidence type="ECO:0000313" key="3">
    <source>
        <dbReference type="EMBL" id="GEU28548.1"/>
    </source>
</evidence>
<dbReference type="Gene3D" id="3.40.50.300">
    <property type="entry name" value="P-loop containing nucleotide triphosphate hydrolases"/>
    <property type="match status" value="1"/>
</dbReference>
<accession>A0A699GIG2</accession>
<organism evidence="3">
    <name type="scientific">Tanacetum cinerariifolium</name>
    <name type="common">Dalmatian daisy</name>
    <name type="synonym">Chrysanthemum cinerariifolium</name>
    <dbReference type="NCBI Taxonomy" id="118510"/>
    <lineage>
        <taxon>Eukaryota</taxon>
        <taxon>Viridiplantae</taxon>
        <taxon>Streptophyta</taxon>
        <taxon>Embryophyta</taxon>
        <taxon>Tracheophyta</taxon>
        <taxon>Spermatophyta</taxon>
        <taxon>Magnoliopsida</taxon>
        <taxon>eudicotyledons</taxon>
        <taxon>Gunneridae</taxon>
        <taxon>Pentapetalae</taxon>
        <taxon>asterids</taxon>
        <taxon>campanulids</taxon>
        <taxon>Asterales</taxon>
        <taxon>Asteraceae</taxon>
        <taxon>Asteroideae</taxon>
        <taxon>Anthemideae</taxon>
        <taxon>Anthemidinae</taxon>
        <taxon>Tanacetum</taxon>
    </lineage>
</organism>
<reference evidence="3" key="1">
    <citation type="journal article" date="2019" name="Sci. Rep.">
        <title>Draft genome of Tanacetum cinerariifolium, the natural source of mosquito coil.</title>
        <authorList>
            <person name="Yamashiro T."/>
            <person name="Shiraishi A."/>
            <person name="Satake H."/>
            <person name="Nakayama K."/>
        </authorList>
    </citation>
    <scope>NUCLEOTIDE SEQUENCE</scope>
</reference>
<dbReference type="EMBL" id="BKCJ010000008">
    <property type="protein sequence ID" value="GEU28548.1"/>
    <property type="molecule type" value="Genomic_DNA"/>
</dbReference>
<dbReference type="InterPro" id="IPR006073">
    <property type="entry name" value="GTP-bd"/>
</dbReference>
<protein>
    <recommendedName>
        <fullName evidence="2">G domain-containing protein</fullName>
    </recommendedName>
</protein>
<dbReference type="InterPro" id="IPR021871">
    <property type="entry name" value="DUF3482"/>
</dbReference>
<feature type="domain" description="G" evidence="2">
    <location>
        <begin position="595"/>
        <end position="738"/>
    </location>
</feature>
<dbReference type="Pfam" id="PF01926">
    <property type="entry name" value="MMR_HSR1"/>
    <property type="match status" value="1"/>
</dbReference>
<dbReference type="AlphaFoldDB" id="A0A699GIG2"/>
<dbReference type="Pfam" id="PF11981">
    <property type="entry name" value="DUF3482"/>
    <property type="match status" value="1"/>
</dbReference>
<dbReference type="CDD" id="cd00882">
    <property type="entry name" value="Ras_like_GTPase"/>
    <property type="match status" value="1"/>
</dbReference>
<name>A0A699GIG2_TANCI</name>
<feature type="compositionally biased region" description="Basic and acidic residues" evidence="1">
    <location>
        <begin position="11"/>
        <end position="23"/>
    </location>
</feature>
<proteinExistence type="predicted"/>
<evidence type="ECO:0000259" key="2">
    <source>
        <dbReference type="Pfam" id="PF01926"/>
    </source>
</evidence>
<dbReference type="SUPFAM" id="SSF52540">
    <property type="entry name" value="P-loop containing nucleoside triphosphate hydrolases"/>
    <property type="match status" value="1"/>
</dbReference>
<sequence length="1069" mass="114099">MAGRTVQPRAAENRAADSGGGRDRRGRVGCVAAGALGGAAPHRGAGAGLVRRAGAGGDQSAQAFQRFPLPVGFAALRRQRTVCAPAGPDAGRGAIGPLPAGGTCIKRAVAAGRGRVLAAGAAAHGCRRGRADAGVRLCRGLDAAAARRPLPDPYAVVDCQGCGAGTHHRDHRSKKGNPQRGRPHVREPQRARAGAMAGIRQACRRHGRRFPAAALGPDPQAPGRAQSGLCRVCQAPLRFAGSDLGVAAAGAAAGRGPGPDYRSPSRRPAVGAFAADYRLEPGRVPGGLDQPVHSCQSAGLAQGWHGAPPERGQAGAAAQDAARPVHRLAEFYGRMGAAERQADGRAPEPHFSPECGHVCHRRRGIAVRARPAVAIRRRLGEHVPRRSPGARPAVVHFCARHVRVQFAGIYAGRNRSLAFSADHAGRRRRALGAFICSNDFPAGGAAAPDPGAVRRHVARVAVQLYSGRGAAPGIGTACSHGVWRAGADDVASVQFVRRRAAGRAARGGPDRSGRQYHLGAVQCDGHAGKRKPRRLPRLPGQSVAARHCPVLPLPSCQGHRGQFTSSVRLSARGRTARVDRAMTVSMQKEGVQIQFALISHTNNGKTTLARTLVGVDIGEVRDAAHVTIFAESHTLLATPQGDALQLWDTPGFGDSVRLLKRLGQSGNPIGWFLREVIDRYRDRPFWLSQQAMRTARESADLVLYLVNSSEDPRDTGYLPAEMKILEWLDKPVVVLLNQVGKPRPVAQEQAEQDRWREHLRQYPAVRQVLALDAFARCWVHERVFYETVGKLLAPEFQAGYARLFATWEARNAERYDRATHLLAAQLSAAAKDSESVPEESKSMLKSALKVVGIGKNEEQQRQDRAMATLVARLNVSTVESTRELLILHQLDPTDAGKINERVRENFAVRAPIDKAQAGLLGAMISGAATGLSADLMAGGLTLGGGAILGGVVGALTFAGAAWGFNSSTDRNEAAVQFTDAFMRNLVIVGVLRYLAVAHFGRGRGNFVENEAPAFWQEEVEQAVTQHDAALIELWKDLRRGRGDDRAGALIKQITSATLIRLYPGARMAL</sequence>
<feature type="compositionally biased region" description="Basic residues" evidence="1">
    <location>
        <begin position="166"/>
        <end position="183"/>
    </location>
</feature>
<gene>
    <name evidence="3" type="ORF">Tci_000526</name>
</gene>
<feature type="region of interest" description="Disordered" evidence="1">
    <location>
        <begin position="164"/>
        <end position="193"/>
    </location>
</feature>
<dbReference type="GO" id="GO:0005525">
    <property type="term" value="F:GTP binding"/>
    <property type="evidence" value="ECO:0007669"/>
    <property type="project" value="InterPro"/>
</dbReference>
<dbReference type="InterPro" id="IPR027417">
    <property type="entry name" value="P-loop_NTPase"/>
</dbReference>
<comment type="caution">
    <text evidence="3">The sequence shown here is derived from an EMBL/GenBank/DDBJ whole genome shotgun (WGS) entry which is preliminary data.</text>
</comment>
<evidence type="ECO:0000256" key="1">
    <source>
        <dbReference type="SAM" id="MobiDB-lite"/>
    </source>
</evidence>